<dbReference type="GO" id="GO:0003677">
    <property type="term" value="F:DNA binding"/>
    <property type="evidence" value="ECO:0007669"/>
    <property type="project" value="UniProtKB-KW"/>
</dbReference>
<gene>
    <name evidence="9" type="ORF">IAA37_07205</name>
</gene>
<dbReference type="Gene3D" id="1.10.10.10">
    <property type="entry name" value="Winged helix-like DNA-binding domain superfamily/Winged helix DNA-binding domain"/>
    <property type="match status" value="1"/>
</dbReference>
<sequence length="840" mass="92684">MAAKKSTNKKTGRSVKKTQDKRRQNADINRISGVLLFALSLLFLFIAIIKGQGAWLFIHNVYVGLFGMFAACVFPVLTMVITVLYSLKEQDPKLMAVKGAESVIMVLLISSCIHIFQNQPGEVFSQSVLDSYNLAPSSFNGGLFGAVIGWLLLTFGKAPAVIVDILLIFVDFMFLSGITIIQFLRGAVKPAKATYEKVQPVIEEKIEQRKRNRASIDVPLDGETPVKPDESKKEKSKKAGGTEQMEEVVATQQIIDEINAANAKNKAEREKKKAKSIDEIVEHASAEGSSSNHAENTEAKFEVTKEQMKASVEDYTIPPVSLLNLGEHASTKDVSGELKSNAQRLIETLHSFNVDATITDISRGPTVTRYELKPAAGIRISKITNLADDIALNLAATSVRIEAPIPGKQAVGIEIPNSVENAVYMRELIDTPEFYQQRSILSVALGKDIAGQCVYCDIAKMPHLLIAGTTGSGKSVCLNAMIVSILFRARPDEVKFLMIDPKQVEFSRYEGIPHLLVPVVTDPKKASGALGWAVSEMLQRYSKFSEVGVRDIDSYNKYVSKHEDMEPMPKICIFIDELADLMYAAPKEVEDSICRLAQMARAAGMHLVIAMQRPSVDVVTGLIKANISSRIALTVSSQVDSRTIIDSGGAEKLLGHGDMLYLPIGANKPMRIQGCFVTDEELESLCDYVKKQGESEYDENIQKQIEEKAVKDKKSPFEGEEEDENFDPLFEKAAEVVIETGTASTSFLQRKLSVGYARGAKIIDQLQDYGVIGPPDGSKPRKVLMNQQMWLEKRAYDSGRQFTAENTEQMSFDDQERSENDFADQSAADFGEDIIDNQTD</sequence>
<feature type="transmembrane region" description="Helical" evidence="7">
    <location>
        <begin position="31"/>
        <end position="49"/>
    </location>
</feature>
<feature type="region of interest" description="Disordered" evidence="6">
    <location>
        <begin position="1"/>
        <end position="21"/>
    </location>
</feature>
<evidence type="ECO:0000256" key="3">
    <source>
        <dbReference type="ARBA" id="ARBA00022840"/>
    </source>
</evidence>
<dbReference type="EMBL" id="DWXN01000012">
    <property type="protein sequence ID" value="HJB75437.1"/>
    <property type="molecule type" value="Genomic_DNA"/>
</dbReference>
<dbReference type="AlphaFoldDB" id="A0A9D2MIW4"/>
<evidence type="ECO:0000259" key="8">
    <source>
        <dbReference type="PROSITE" id="PS50901"/>
    </source>
</evidence>
<reference evidence="9" key="2">
    <citation type="submission" date="2021-04" db="EMBL/GenBank/DDBJ databases">
        <authorList>
            <person name="Gilroy R."/>
        </authorList>
    </citation>
    <scope>NUCLEOTIDE SEQUENCE</scope>
    <source>
        <strain evidence="9">CHK188-16595</strain>
    </source>
</reference>
<feature type="compositionally biased region" description="Acidic residues" evidence="6">
    <location>
        <begin position="830"/>
        <end position="840"/>
    </location>
</feature>
<evidence type="ECO:0000256" key="6">
    <source>
        <dbReference type="SAM" id="MobiDB-lite"/>
    </source>
</evidence>
<dbReference type="CDD" id="cd01127">
    <property type="entry name" value="TrwB_TraG_TraD_VirD4"/>
    <property type="match status" value="1"/>
</dbReference>
<feature type="transmembrane region" description="Helical" evidence="7">
    <location>
        <begin position="137"/>
        <end position="155"/>
    </location>
</feature>
<name>A0A9D2MIW4_9FIRM</name>
<evidence type="ECO:0000256" key="4">
    <source>
        <dbReference type="ARBA" id="ARBA00023125"/>
    </source>
</evidence>
<dbReference type="Gene3D" id="3.40.50.300">
    <property type="entry name" value="P-loop containing nucleotide triphosphate hydrolases"/>
    <property type="match status" value="1"/>
</dbReference>
<reference evidence="9" key="1">
    <citation type="journal article" date="2021" name="PeerJ">
        <title>Extensive microbial diversity within the chicken gut microbiome revealed by metagenomics and culture.</title>
        <authorList>
            <person name="Gilroy R."/>
            <person name="Ravi A."/>
            <person name="Getino M."/>
            <person name="Pursley I."/>
            <person name="Horton D.L."/>
            <person name="Alikhan N.F."/>
            <person name="Baker D."/>
            <person name="Gharbi K."/>
            <person name="Hall N."/>
            <person name="Watson M."/>
            <person name="Adriaenssens E.M."/>
            <person name="Foster-Nyarko E."/>
            <person name="Jarju S."/>
            <person name="Secka A."/>
            <person name="Antonio M."/>
            <person name="Oren A."/>
            <person name="Chaudhuri R.R."/>
            <person name="La Ragione R."/>
            <person name="Hildebrand F."/>
            <person name="Pallen M.J."/>
        </authorList>
    </citation>
    <scope>NUCLEOTIDE SEQUENCE</scope>
    <source>
        <strain evidence="9">CHK188-16595</strain>
    </source>
</reference>
<keyword evidence="2 5" id="KW-0547">Nucleotide-binding</keyword>
<feature type="compositionally biased region" description="Polar residues" evidence="6">
    <location>
        <begin position="800"/>
        <end position="812"/>
    </location>
</feature>
<dbReference type="InterPro" id="IPR002543">
    <property type="entry name" value="FtsK_dom"/>
</dbReference>
<feature type="region of interest" description="Disordered" evidence="6">
    <location>
        <begin position="800"/>
        <end position="840"/>
    </location>
</feature>
<feature type="transmembrane region" description="Helical" evidence="7">
    <location>
        <begin position="99"/>
        <end position="117"/>
    </location>
</feature>
<dbReference type="PANTHER" id="PTHR22683:SF41">
    <property type="entry name" value="DNA TRANSLOCASE FTSK"/>
    <property type="match status" value="1"/>
</dbReference>
<dbReference type="InterPro" id="IPR050206">
    <property type="entry name" value="FtsK/SpoIIIE/SftA"/>
</dbReference>
<dbReference type="SMART" id="SM00843">
    <property type="entry name" value="Ftsk_gamma"/>
    <property type="match status" value="1"/>
</dbReference>
<protein>
    <submittedName>
        <fullName evidence="9">DNA translocase FtsK</fullName>
    </submittedName>
</protein>
<dbReference type="GO" id="GO:0016020">
    <property type="term" value="C:membrane"/>
    <property type="evidence" value="ECO:0007669"/>
    <property type="project" value="UniProtKB-SubCell"/>
</dbReference>
<proteinExistence type="inferred from homology"/>
<dbReference type="InterPro" id="IPR027417">
    <property type="entry name" value="P-loop_NTPase"/>
</dbReference>
<feature type="compositionally biased region" description="Basic residues" evidence="6">
    <location>
        <begin position="1"/>
        <end position="16"/>
    </location>
</feature>
<dbReference type="InterPro" id="IPR036390">
    <property type="entry name" value="WH_DNA-bd_sf"/>
</dbReference>
<feature type="transmembrane region" description="Helical" evidence="7">
    <location>
        <begin position="61"/>
        <end position="87"/>
    </location>
</feature>
<evidence type="ECO:0000256" key="1">
    <source>
        <dbReference type="ARBA" id="ARBA00006474"/>
    </source>
</evidence>
<dbReference type="Pfam" id="PF01580">
    <property type="entry name" value="FtsK_SpoIIIE"/>
    <property type="match status" value="1"/>
</dbReference>
<comment type="caution">
    <text evidence="9">The sequence shown here is derived from an EMBL/GenBank/DDBJ whole genome shotgun (WGS) entry which is preliminary data.</text>
</comment>
<accession>A0A9D2MIW4</accession>
<feature type="domain" description="FtsK" evidence="8">
    <location>
        <begin position="451"/>
        <end position="642"/>
    </location>
</feature>
<dbReference type="InterPro" id="IPR018541">
    <property type="entry name" value="Ftsk_gamma"/>
</dbReference>
<feature type="region of interest" description="Disordered" evidence="6">
    <location>
        <begin position="213"/>
        <end position="245"/>
    </location>
</feature>
<keyword evidence="7" id="KW-0472">Membrane</keyword>
<dbReference type="Gene3D" id="3.30.980.40">
    <property type="match status" value="1"/>
</dbReference>
<evidence type="ECO:0000256" key="2">
    <source>
        <dbReference type="ARBA" id="ARBA00022741"/>
    </source>
</evidence>
<keyword evidence="3 5" id="KW-0067">ATP-binding</keyword>
<dbReference type="InterPro" id="IPR036388">
    <property type="entry name" value="WH-like_DNA-bd_sf"/>
</dbReference>
<evidence type="ECO:0000313" key="10">
    <source>
        <dbReference type="Proteomes" id="UP000823877"/>
    </source>
</evidence>
<feature type="transmembrane region" description="Helical" evidence="7">
    <location>
        <begin position="162"/>
        <end position="184"/>
    </location>
</feature>
<comment type="similarity">
    <text evidence="1">Belongs to the FtsK/SpoIIIE/SftA family.</text>
</comment>
<keyword evidence="7" id="KW-0812">Transmembrane</keyword>
<dbReference type="SUPFAM" id="SSF46785">
    <property type="entry name" value="Winged helix' DNA-binding domain"/>
    <property type="match status" value="1"/>
</dbReference>
<evidence type="ECO:0000256" key="5">
    <source>
        <dbReference type="PROSITE-ProRule" id="PRU00289"/>
    </source>
</evidence>
<dbReference type="Proteomes" id="UP000823877">
    <property type="component" value="Unassembled WGS sequence"/>
</dbReference>
<feature type="compositionally biased region" description="Basic and acidic residues" evidence="6">
    <location>
        <begin position="224"/>
        <end position="233"/>
    </location>
</feature>
<dbReference type="PROSITE" id="PS50901">
    <property type="entry name" value="FTSK"/>
    <property type="match status" value="1"/>
</dbReference>
<dbReference type="InterPro" id="IPR041027">
    <property type="entry name" value="FtsK_alpha"/>
</dbReference>
<keyword evidence="7" id="KW-1133">Transmembrane helix</keyword>
<feature type="binding site" evidence="5">
    <location>
        <begin position="468"/>
        <end position="475"/>
    </location>
    <ligand>
        <name>ATP</name>
        <dbReference type="ChEBI" id="CHEBI:30616"/>
    </ligand>
</feature>
<dbReference type="GO" id="GO:0005524">
    <property type="term" value="F:ATP binding"/>
    <property type="evidence" value="ECO:0007669"/>
    <property type="project" value="UniProtKB-UniRule"/>
</dbReference>
<dbReference type="PANTHER" id="PTHR22683">
    <property type="entry name" value="SPORULATION PROTEIN RELATED"/>
    <property type="match status" value="1"/>
</dbReference>
<evidence type="ECO:0000256" key="7">
    <source>
        <dbReference type="SAM" id="Phobius"/>
    </source>
</evidence>
<keyword evidence="4" id="KW-0238">DNA-binding</keyword>
<dbReference type="Pfam" id="PF17854">
    <property type="entry name" value="FtsK_alpha"/>
    <property type="match status" value="1"/>
</dbReference>
<dbReference type="Pfam" id="PF09397">
    <property type="entry name" value="FtsK_gamma"/>
    <property type="match status" value="1"/>
</dbReference>
<evidence type="ECO:0000313" key="9">
    <source>
        <dbReference type="EMBL" id="HJB75437.1"/>
    </source>
</evidence>
<dbReference type="SUPFAM" id="SSF52540">
    <property type="entry name" value="P-loop containing nucleoside triphosphate hydrolases"/>
    <property type="match status" value="1"/>
</dbReference>
<organism evidence="9 10">
    <name type="scientific">Candidatus Eubacterium faecale</name>
    <dbReference type="NCBI Taxonomy" id="2838568"/>
    <lineage>
        <taxon>Bacteria</taxon>
        <taxon>Bacillati</taxon>
        <taxon>Bacillota</taxon>
        <taxon>Clostridia</taxon>
        <taxon>Eubacteriales</taxon>
        <taxon>Eubacteriaceae</taxon>
        <taxon>Eubacterium</taxon>
    </lineage>
</organism>